<evidence type="ECO:0000256" key="3">
    <source>
        <dbReference type="ARBA" id="ARBA00023163"/>
    </source>
</evidence>
<feature type="domain" description="HTH lacI-type" evidence="4">
    <location>
        <begin position="10"/>
        <end position="64"/>
    </location>
</feature>
<dbReference type="RefSeq" id="WP_386155958.1">
    <property type="nucleotide sequence ID" value="NZ_JBHMBS010000004.1"/>
</dbReference>
<evidence type="ECO:0000313" key="6">
    <source>
        <dbReference type="Proteomes" id="UP001589610"/>
    </source>
</evidence>
<dbReference type="InterPro" id="IPR010982">
    <property type="entry name" value="Lambda_DNA-bd_dom_sf"/>
</dbReference>
<dbReference type="SUPFAM" id="SSF53822">
    <property type="entry name" value="Periplasmic binding protein-like I"/>
    <property type="match status" value="1"/>
</dbReference>
<proteinExistence type="predicted"/>
<dbReference type="CDD" id="cd06267">
    <property type="entry name" value="PBP1_LacI_sugar_binding-like"/>
    <property type="match status" value="1"/>
</dbReference>
<reference evidence="5 6" key="1">
    <citation type="submission" date="2024-09" db="EMBL/GenBank/DDBJ databases">
        <authorList>
            <person name="Sun Q."/>
            <person name="Mori K."/>
        </authorList>
    </citation>
    <scope>NUCLEOTIDE SEQUENCE [LARGE SCALE GENOMIC DNA]</scope>
    <source>
        <strain evidence="5 6">JCM 3028</strain>
    </source>
</reference>
<protein>
    <submittedName>
        <fullName evidence="5">LacI family DNA-binding transcriptional regulator</fullName>
    </submittedName>
</protein>
<comment type="caution">
    <text evidence="5">The sequence shown here is derived from an EMBL/GenBank/DDBJ whole genome shotgun (WGS) entry which is preliminary data.</text>
</comment>
<dbReference type="EMBL" id="JBHMBS010000004">
    <property type="protein sequence ID" value="MFB9675954.1"/>
    <property type="molecule type" value="Genomic_DNA"/>
</dbReference>
<dbReference type="GO" id="GO:0003677">
    <property type="term" value="F:DNA binding"/>
    <property type="evidence" value="ECO:0007669"/>
    <property type="project" value="UniProtKB-KW"/>
</dbReference>
<dbReference type="PROSITE" id="PS50932">
    <property type="entry name" value="HTH_LACI_2"/>
    <property type="match status" value="1"/>
</dbReference>
<sequence length="347" mass="36583">MPNSDEGQGATIYEVAQRAGVSIATVSRALRNTGPVAAGTREKVLRAVEELSFTPSRLGVSLAQGRHAANGIVFPDLSGPYFAEVLLGYEEVAAELGRSVLILSTRGRAAVQDLVRDLVGRVDGMVIFGRTVEDAVVDEIVKSRTPLVLLARDPVERADAVCSENTASAEALATHLLGHGYSTFALAGGDDLGDITQRWTGVRRVLSGHGIRPPEPLPCELTVEGGYAAGRTLLGGKTSGKARGARRPQAVICADDQVALGVILAAEELGLDVPGDVAITGWDDIMAARHARPALTTVRQPMRLLGARAARALDELIKGTRTVPNSEILPTQLIVRSSCGSHPLEEK</sequence>
<organism evidence="5 6">
    <name type="scientific">Streptosporangium vulgare</name>
    <dbReference type="NCBI Taxonomy" id="46190"/>
    <lineage>
        <taxon>Bacteria</taxon>
        <taxon>Bacillati</taxon>
        <taxon>Actinomycetota</taxon>
        <taxon>Actinomycetes</taxon>
        <taxon>Streptosporangiales</taxon>
        <taxon>Streptosporangiaceae</taxon>
        <taxon>Streptosporangium</taxon>
    </lineage>
</organism>
<dbReference type="InterPro" id="IPR028082">
    <property type="entry name" value="Peripla_BP_I"/>
</dbReference>
<evidence type="ECO:0000256" key="2">
    <source>
        <dbReference type="ARBA" id="ARBA00023125"/>
    </source>
</evidence>
<dbReference type="Gene3D" id="1.10.260.40">
    <property type="entry name" value="lambda repressor-like DNA-binding domains"/>
    <property type="match status" value="1"/>
</dbReference>
<keyword evidence="1" id="KW-0805">Transcription regulation</keyword>
<gene>
    <name evidence="5" type="ORF">ACFFRH_10685</name>
</gene>
<dbReference type="SUPFAM" id="SSF47413">
    <property type="entry name" value="lambda repressor-like DNA-binding domains"/>
    <property type="match status" value="1"/>
</dbReference>
<dbReference type="SMART" id="SM00354">
    <property type="entry name" value="HTH_LACI"/>
    <property type="match status" value="1"/>
</dbReference>
<dbReference type="PANTHER" id="PTHR30146:SF109">
    <property type="entry name" value="HTH-TYPE TRANSCRIPTIONAL REGULATOR GALS"/>
    <property type="match status" value="1"/>
</dbReference>
<accession>A0ABV5TA82</accession>
<dbReference type="Proteomes" id="UP001589610">
    <property type="component" value="Unassembled WGS sequence"/>
</dbReference>
<dbReference type="PANTHER" id="PTHR30146">
    <property type="entry name" value="LACI-RELATED TRANSCRIPTIONAL REPRESSOR"/>
    <property type="match status" value="1"/>
</dbReference>
<keyword evidence="6" id="KW-1185">Reference proteome</keyword>
<dbReference type="Pfam" id="PF13377">
    <property type="entry name" value="Peripla_BP_3"/>
    <property type="match status" value="1"/>
</dbReference>
<dbReference type="CDD" id="cd01392">
    <property type="entry name" value="HTH_LacI"/>
    <property type="match status" value="1"/>
</dbReference>
<dbReference type="InterPro" id="IPR000843">
    <property type="entry name" value="HTH_LacI"/>
</dbReference>
<dbReference type="PROSITE" id="PS00356">
    <property type="entry name" value="HTH_LACI_1"/>
    <property type="match status" value="1"/>
</dbReference>
<name>A0ABV5TA82_9ACTN</name>
<evidence type="ECO:0000259" key="4">
    <source>
        <dbReference type="PROSITE" id="PS50932"/>
    </source>
</evidence>
<keyword evidence="2 5" id="KW-0238">DNA-binding</keyword>
<dbReference type="Gene3D" id="3.40.50.2300">
    <property type="match status" value="2"/>
</dbReference>
<dbReference type="Pfam" id="PF00356">
    <property type="entry name" value="LacI"/>
    <property type="match status" value="1"/>
</dbReference>
<dbReference type="InterPro" id="IPR046335">
    <property type="entry name" value="LacI/GalR-like_sensor"/>
</dbReference>
<keyword evidence="3" id="KW-0804">Transcription</keyword>
<evidence type="ECO:0000256" key="1">
    <source>
        <dbReference type="ARBA" id="ARBA00023015"/>
    </source>
</evidence>
<evidence type="ECO:0000313" key="5">
    <source>
        <dbReference type="EMBL" id="MFB9675954.1"/>
    </source>
</evidence>